<gene>
    <name evidence="8" type="ORF">ACFOOR_07175</name>
</gene>
<dbReference type="Pfam" id="PF12698">
    <property type="entry name" value="ABC2_membrane_3"/>
    <property type="match status" value="1"/>
</dbReference>
<evidence type="ECO:0000256" key="6">
    <source>
        <dbReference type="SAM" id="Phobius"/>
    </source>
</evidence>
<evidence type="ECO:0000313" key="9">
    <source>
        <dbReference type="Proteomes" id="UP001595379"/>
    </source>
</evidence>
<protein>
    <submittedName>
        <fullName evidence="8">ABC transporter permease</fullName>
    </submittedName>
</protein>
<feature type="transmembrane region" description="Helical" evidence="6">
    <location>
        <begin position="231"/>
        <end position="250"/>
    </location>
</feature>
<dbReference type="PANTHER" id="PTHR30294">
    <property type="entry name" value="MEMBRANE COMPONENT OF ABC TRANSPORTER YHHJ-RELATED"/>
    <property type="match status" value="1"/>
</dbReference>
<sequence length="257" mass="27047">MSAEGRFVPSGWPGLKAVVRRELGAYFTTPLAWVFLAAFAFAAPAFAFNVGRFFDTNRADLAPLFAYLPWLLMILMPALAMRAWAEERELGTIETLLSLPMPLWAASLGKFLAAWSVAGLALAATFPMWIAVNWLGAPDNAAIAVGYLGALLLAGAHLAIGQALSAVTPNQVVAFVMGVLVAFLLTMAGLPFVTGALSSSVPAWMVEAVAHMSALDRYAAFENGVARLPDLVYFLSLIAGGVTAAGLIAGSTREGGR</sequence>
<dbReference type="InterPro" id="IPR051449">
    <property type="entry name" value="ABC-2_transporter_component"/>
</dbReference>
<comment type="caution">
    <text evidence="8">The sequence shown here is derived from an EMBL/GenBank/DDBJ whole genome shotgun (WGS) entry which is preliminary data.</text>
</comment>
<feature type="transmembrane region" description="Helical" evidence="6">
    <location>
        <begin position="111"/>
        <end position="135"/>
    </location>
</feature>
<keyword evidence="4 6" id="KW-1133">Transmembrane helix</keyword>
<dbReference type="InterPro" id="IPR013525">
    <property type="entry name" value="ABC2_TM"/>
</dbReference>
<feature type="transmembrane region" description="Helical" evidence="6">
    <location>
        <begin position="67"/>
        <end position="85"/>
    </location>
</feature>
<keyword evidence="5 6" id="KW-0472">Membrane</keyword>
<feature type="domain" description="ABC-2 type transporter transmembrane" evidence="7">
    <location>
        <begin position="64"/>
        <end position="204"/>
    </location>
</feature>
<feature type="transmembrane region" description="Helical" evidence="6">
    <location>
        <begin position="172"/>
        <end position="193"/>
    </location>
</feature>
<accession>A0ABV6ZWW3</accession>
<dbReference type="Proteomes" id="UP001595379">
    <property type="component" value="Unassembled WGS sequence"/>
</dbReference>
<evidence type="ECO:0000256" key="1">
    <source>
        <dbReference type="ARBA" id="ARBA00004651"/>
    </source>
</evidence>
<evidence type="ECO:0000313" key="8">
    <source>
        <dbReference type="EMBL" id="MFC2925884.1"/>
    </source>
</evidence>
<feature type="transmembrane region" description="Helical" evidence="6">
    <location>
        <begin position="141"/>
        <end position="160"/>
    </location>
</feature>
<reference evidence="9" key="1">
    <citation type="journal article" date="2019" name="Int. J. Syst. Evol. Microbiol.">
        <title>The Global Catalogue of Microorganisms (GCM) 10K type strain sequencing project: providing services to taxonomists for standard genome sequencing and annotation.</title>
        <authorList>
            <consortium name="The Broad Institute Genomics Platform"/>
            <consortium name="The Broad Institute Genome Sequencing Center for Infectious Disease"/>
            <person name="Wu L."/>
            <person name="Ma J."/>
        </authorList>
    </citation>
    <scope>NUCLEOTIDE SEQUENCE [LARGE SCALE GENOMIC DNA]</scope>
    <source>
        <strain evidence="9">KCTC 52487</strain>
    </source>
</reference>
<name>A0ABV6ZWW3_9PROT</name>
<proteinExistence type="predicted"/>
<dbReference type="PANTHER" id="PTHR30294:SF29">
    <property type="entry name" value="MULTIDRUG ABC TRANSPORTER PERMEASE YBHS-RELATED"/>
    <property type="match status" value="1"/>
</dbReference>
<keyword evidence="9" id="KW-1185">Reference proteome</keyword>
<evidence type="ECO:0000256" key="2">
    <source>
        <dbReference type="ARBA" id="ARBA00022475"/>
    </source>
</evidence>
<organism evidence="8 9">
    <name type="scientific">Hyphobacterium vulgare</name>
    <dbReference type="NCBI Taxonomy" id="1736751"/>
    <lineage>
        <taxon>Bacteria</taxon>
        <taxon>Pseudomonadati</taxon>
        <taxon>Pseudomonadota</taxon>
        <taxon>Alphaproteobacteria</taxon>
        <taxon>Maricaulales</taxon>
        <taxon>Maricaulaceae</taxon>
        <taxon>Hyphobacterium</taxon>
    </lineage>
</organism>
<evidence type="ECO:0000256" key="4">
    <source>
        <dbReference type="ARBA" id="ARBA00022989"/>
    </source>
</evidence>
<keyword evidence="2" id="KW-1003">Cell membrane</keyword>
<dbReference type="EMBL" id="JBHRSV010000012">
    <property type="protein sequence ID" value="MFC2925884.1"/>
    <property type="molecule type" value="Genomic_DNA"/>
</dbReference>
<evidence type="ECO:0000259" key="7">
    <source>
        <dbReference type="Pfam" id="PF12698"/>
    </source>
</evidence>
<comment type="subcellular location">
    <subcellularLocation>
        <location evidence="1">Cell membrane</location>
        <topology evidence="1">Multi-pass membrane protein</topology>
    </subcellularLocation>
</comment>
<feature type="transmembrane region" description="Helical" evidence="6">
    <location>
        <begin position="23"/>
        <end position="47"/>
    </location>
</feature>
<evidence type="ECO:0000256" key="5">
    <source>
        <dbReference type="ARBA" id="ARBA00023136"/>
    </source>
</evidence>
<keyword evidence="3 6" id="KW-0812">Transmembrane</keyword>
<evidence type="ECO:0000256" key="3">
    <source>
        <dbReference type="ARBA" id="ARBA00022692"/>
    </source>
</evidence>
<dbReference type="RefSeq" id="WP_343164926.1">
    <property type="nucleotide sequence ID" value="NZ_JBHRSV010000012.1"/>
</dbReference>